<feature type="region of interest" description="Disordered" evidence="1">
    <location>
        <begin position="85"/>
        <end position="107"/>
    </location>
</feature>
<evidence type="ECO:0000313" key="3">
    <source>
        <dbReference type="Proteomes" id="UP000008311"/>
    </source>
</evidence>
<proteinExistence type="predicted"/>
<feature type="region of interest" description="Disordered" evidence="1">
    <location>
        <begin position="39"/>
        <end position="63"/>
    </location>
</feature>
<dbReference type="PANTHER" id="PTHR33401:SF13">
    <property type="entry name" value="EXPRESSED PROTEIN"/>
    <property type="match status" value="1"/>
</dbReference>
<dbReference type="EMBL" id="EQ973823">
    <property type="protein sequence ID" value="EEF44263.1"/>
    <property type="molecule type" value="Genomic_DNA"/>
</dbReference>
<dbReference type="eggNOG" id="ENOG502S9U5">
    <property type="taxonomic scope" value="Eukaryota"/>
</dbReference>
<keyword evidence="3" id="KW-1185">Reference proteome</keyword>
<evidence type="ECO:0000256" key="1">
    <source>
        <dbReference type="SAM" id="MobiDB-lite"/>
    </source>
</evidence>
<dbReference type="PANTHER" id="PTHR33401">
    <property type="entry name" value="LIGHT-HARVESTING COMPLEX-LIKE PROTEIN OHP2, CHLOROPLASTIC"/>
    <property type="match status" value="1"/>
</dbReference>
<gene>
    <name evidence="2" type="ORF">RCOM_1020480</name>
</gene>
<reference evidence="3" key="1">
    <citation type="journal article" date="2010" name="Nat. Biotechnol.">
        <title>Draft genome sequence of the oilseed species Ricinus communis.</title>
        <authorList>
            <person name="Chan A.P."/>
            <person name="Crabtree J."/>
            <person name="Zhao Q."/>
            <person name="Lorenzi H."/>
            <person name="Orvis J."/>
            <person name="Puiu D."/>
            <person name="Melake-Berhan A."/>
            <person name="Jones K.M."/>
            <person name="Redman J."/>
            <person name="Chen G."/>
            <person name="Cahoon E.B."/>
            <person name="Gedil M."/>
            <person name="Stanke M."/>
            <person name="Haas B.J."/>
            <person name="Wortman J.R."/>
            <person name="Fraser-Liggett C.M."/>
            <person name="Ravel J."/>
            <person name="Rabinowicz P.D."/>
        </authorList>
    </citation>
    <scope>NUCLEOTIDE SEQUENCE [LARGE SCALE GENOMIC DNA]</scope>
    <source>
        <strain evidence="3">cv. Hale</strain>
    </source>
</reference>
<sequence length="202" mass="22618">MIIKSLAFPLYPLGTCPVTMKKQIITISNCNTKAMNIYNTNSQKGNYSNRGEENSNRSNNYSSKKQILEEKEDGVMQELPNNHCDQLQGQEKSNGASSGSNNGPHIIEPFTTAATLKSNLKRTTTAVLEENNQSRKAEKRKVSWPDAHGKDIAHVHEFEPSISEYGELEGGFRTWGKMRLGIQQQSEPENYQNELNVGTIMP</sequence>
<name>B9RWL1_RICCO</name>
<accession>B9RWL1</accession>
<dbReference type="AlphaFoldDB" id="B9RWL1"/>
<evidence type="ECO:0000313" key="2">
    <source>
        <dbReference type="EMBL" id="EEF44263.1"/>
    </source>
</evidence>
<dbReference type="InParanoid" id="B9RWL1"/>
<protein>
    <submittedName>
        <fullName evidence="2">Uncharacterized protein</fullName>
    </submittedName>
</protein>
<dbReference type="Proteomes" id="UP000008311">
    <property type="component" value="Unassembled WGS sequence"/>
</dbReference>
<feature type="compositionally biased region" description="Low complexity" evidence="1">
    <location>
        <begin position="93"/>
        <end position="103"/>
    </location>
</feature>
<organism evidence="2 3">
    <name type="scientific">Ricinus communis</name>
    <name type="common">Castor bean</name>
    <dbReference type="NCBI Taxonomy" id="3988"/>
    <lineage>
        <taxon>Eukaryota</taxon>
        <taxon>Viridiplantae</taxon>
        <taxon>Streptophyta</taxon>
        <taxon>Embryophyta</taxon>
        <taxon>Tracheophyta</taxon>
        <taxon>Spermatophyta</taxon>
        <taxon>Magnoliopsida</taxon>
        <taxon>eudicotyledons</taxon>
        <taxon>Gunneridae</taxon>
        <taxon>Pentapetalae</taxon>
        <taxon>rosids</taxon>
        <taxon>fabids</taxon>
        <taxon>Malpighiales</taxon>
        <taxon>Euphorbiaceae</taxon>
        <taxon>Acalyphoideae</taxon>
        <taxon>Acalypheae</taxon>
        <taxon>Ricinus</taxon>
    </lineage>
</organism>